<evidence type="ECO:0000313" key="12">
    <source>
        <dbReference type="Proteomes" id="UP000474630"/>
    </source>
</evidence>
<dbReference type="SMART" id="SM00965">
    <property type="entry name" value="STN"/>
    <property type="match status" value="1"/>
</dbReference>
<evidence type="ECO:0000256" key="3">
    <source>
        <dbReference type="ARBA" id="ARBA00022452"/>
    </source>
</evidence>
<protein>
    <submittedName>
        <fullName evidence="11">SusC/RagA family TonB-linked outer membrane protein</fullName>
    </submittedName>
</protein>
<dbReference type="KEGG" id="drc:G0Q07_14885"/>
<dbReference type="AlphaFoldDB" id="A0A6C0RE21"/>
<feature type="chain" id="PRO_5025596921" evidence="9">
    <location>
        <begin position="23"/>
        <end position="1069"/>
    </location>
</feature>
<reference evidence="11 12" key="1">
    <citation type="submission" date="2020-02" db="EMBL/GenBank/DDBJ databases">
        <title>Genome sequencing for Draconibacterium sp. strain M1.</title>
        <authorList>
            <person name="Park S.-J."/>
        </authorList>
    </citation>
    <scope>NUCLEOTIDE SEQUENCE [LARGE SCALE GENOMIC DNA]</scope>
    <source>
        <strain evidence="11 12">M1</strain>
    </source>
</reference>
<dbReference type="Pfam" id="PF07660">
    <property type="entry name" value="STN"/>
    <property type="match status" value="1"/>
</dbReference>
<dbReference type="GO" id="GO:0009279">
    <property type="term" value="C:cell outer membrane"/>
    <property type="evidence" value="ECO:0007669"/>
    <property type="project" value="UniProtKB-SubCell"/>
</dbReference>
<keyword evidence="5 9" id="KW-0732">Signal</keyword>
<dbReference type="EMBL" id="CP048409">
    <property type="protein sequence ID" value="QIA08918.1"/>
    <property type="molecule type" value="Genomic_DNA"/>
</dbReference>
<dbReference type="InterPro" id="IPR039426">
    <property type="entry name" value="TonB-dep_rcpt-like"/>
</dbReference>
<comment type="subcellular location">
    <subcellularLocation>
        <location evidence="1 8">Cell outer membrane</location>
        <topology evidence="1 8">Multi-pass membrane protein</topology>
    </subcellularLocation>
</comment>
<evidence type="ECO:0000256" key="7">
    <source>
        <dbReference type="ARBA" id="ARBA00023237"/>
    </source>
</evidence>
<dbReference type="NCBIfam" id="TIGR04056">
    <property type="entry name" value="OMP_RagA_SusC"/>
    <property type="match status" value="1"/>
</dbReference>
<dbReference type="InterPro" id="IPR012910">
    <property type="entry name" value="Plug_dom"/>
</dbReference>
<evidence type="ECO:0000256" key="4">
    <source>
        <dbReference type="ARBA" id="ARBA00022692"/>
    </source>
</evidence>
<dbReference type="SUPFAM" id="SSF49464">
    <property type="entry name" value="Carboxypeptidase regulatory domain-like"/>
    <property type="match status" value="1"/>
</dbReference>
<sequence length="1069" mass="119706">MKLVIFIASLLALSFLSTKVNSQNMRISLNLVDVTIQEALQVIEDQNQYYFLYNNNLMDVKRKVNLNIQNKSIDEVVALLFEGQPVDFIIQDQTVIIFPTDANAANSGKTTIKGKVIDKTGLPLPGVSVVISGTVLGTVTNNRGIFSIDAFRSPVILEFSFIGMEKQTVNYSGQENLIITMDESSRNIDEVIVVAYGTQTASTLTGSVQAINEEQLMTVTSPHLLNQIQGEVTGLLVSNLSGVPGEKPALRIRGEGSINYTNEPLWVVDGVIFGTDSPDINPNDIESVSVLKDAAAAALYGSRASNGIILIRTKTGKLNTSSFKLKTSTGISQVNHGNLNLMNGQELHDYVMSMDGEKLAGQFPPAGSEGVINGVDWQDIAFQNGIVHDYNLSYSGGQEKTMVYTSLGYFNEEGVARGHKWEKFSGRINLDYKASDKVKLLLKGEGIFQNNFNNENELVYGSYVLLPWDNPYFDDGTIKVGRTEIDGMKWYGRNQWNPLYARQYNYTKNRSTQYMTDLGVEYKLTNWLTFISNNRIKTYTSRFEALEDSRTPEGQADSGTLYNSYSYMRDLSTSNIFRFKTDYTDHSIFGIVAYEYSQSYSDGMNGEGKGIYPSLEILNGASEPKSIAGIKSKSAFLSILSNAQYVYKNKYMVQLSYRRDGSSRFGANQRFGDFYSLGTSWVITKENFMQSLGGINNLKLRLSYGSVGNANISDYVALGLYNMTVQYNGEPGGFPRRLPNPDLTWESNKNFNFGVDTRLFDRINLTLDAYNKKTENLLQDVPLPLVTGFYWYTDNVGSIQNRGVEFSWDAEIVKSSAFNWNASLNMSFNKNKVLKLNNGKDISMGNKIIREGWDINTWYLRKWAGVDASNGNPLWEKVTIAQDGSKIIEKTSNYSAATLQNVGTSSPRYFGGFMNTFIYKHFKLDANFNFVWGNKIYHQLRELLDNDGAYPTYNAMKLHEGWSRWEKPGDIATHPRPVLLGNKLSNKPSSRYLEDGSYLRLNYLSLSYSLTGSFIRKVGLNSAVLKLSGENIWTSTNFSGMDPEVGIEGYGGTLYPVTRKYIFGLEINF</sequence>
<feature type="signal peptide" evidence="9">
    <location>
        <begin position="1"/>
        <end position="22"/>
    </location>
</feature>
<dbReference type="NCBIfam" id="TIGR04057">
    <property type="entry name" value="SusC_RagA_signa"/>
    <property type="match status" value="1"/>
</dbReference>
<dbReference type="InterPro" id="IPR008969">
    <property type="entry name" value="CarboxyPept-like_regulatory"/>
</dbReference>
<gene>
    <name evidence="11" type="ORF">G0Q07_14885</name>
</gene>
<dbReference type="GO" id="GO:0044718">
    <property type="term" value="P:siderophore transmembrane transport"/>
    <property type="evidence" value="ECO:0007669"/>
    <property type="project" value="TreeGrafter"/>
</dbReference>
<dbReference type="RefSeq" id="WP_163347544.1">
    <property type="nucleotide sequence ID" value="NZ_CP048409.1"/>
</dbReference>
<keyword evidence="2 8" id="KW-0813">Transport</keyword>
<evidence type="ECO:0000256" key="1">
    <source>
        <dbReference type="ARBA" id="ARBA00004571"/>
    </source>
</evidence>
<evidence type="ECO:0000256" key="6">
    <source>
        <dbReference type="ARBA" id="ARBA00023136"/>
    </source>
</evidence>
<dbReference type="InterPro" id="IPR037066">
    <property type="entry name" value="Plug_dom_sf"/>
</dbReference>
<dbReference type="Gene3D" id="2.40.170.20">
    <property type="entry name" value="TonB-dependent receptor, beta-barrel domain"/>
    <property type="match status" value="1"/>
</dbReference>
<evidence type="ECO:0000256" key="5">
    <source>
        <dbReference type="ARBA" id="ARBA00022729"/>
    </source>
</evidence>
<evidence type="ECO:0000256" key="9">
    <source>
        <dbReference type="SAM" id="SignalP"/>
    </source>
</evidence>
<dbReference type="GO" id="GO:0015344">
    <property type="term" value="F:siderophore uptake transmembrane transporter activity"/>
    <property type="evidence" value="ECO:0007669"/>
    <property type="project" value="TreeGrafter"/>
</dbReference>
<dbReference type="InterPro" id="IPR023996">
    <property type="entry name" value="TonB-dep_OMP_SusC/RagA"/>
</dbReference>
<keyword evidence="7 8" id="KW-0998">Cell outer membrane</keyword>
<organism evidence="11 12">
    <name type="scientific">Draconibacterium halophilum</name>
    <dbReference type="NCBI Taxonomy" id="2706887"/>
    <lineage>
        <taxon>Bacteria</taxon>
        <taxon>Pseudomonadati</taxon>
        <taxon>Bacteroidota</taxon>
        <taxon>Bacteroidia</taxon>
        <taxon>Marinilabiliales</taxon>
        <taxon>Prolixibacteraceae</taxon>
        <taxon>Draconibacterium</taxon>
    </lineage>
</organism>
<dbReference type="PANTHER" id="PTHR30069">
    <property type="entry name" value="TONB-DEPENDENT OUTER MEMBRANE RECEPTOR"/>
    <property type="match status" value="1"/>
</dbReference>
<dbReference type="SUPFAM" id="SSF56935">
    <property type="entry name" value="Porins"/>
    <property type="match status" value="1"/>
</dbReference>
<dbReference type="PANTHER" id="PTHR30069:SF29">
    <property type="entry name" value="HEMOGLOBIN AND HEMOGLOBIN-HAPTOGLOBIN-BINDING PROTEIN 1-RELATED"/>
    <property type="match status" value="1"/>
</dbReference>
<dbReference type="Pfam" id="PF13715">
    <property type="entry name" value="CarbopepD_reg_2"/>
    <property type="match status" value="1"/>
</dbReference>
<evidence type="ECO:0000259" key="10">
    <source>
        <dbReference type="SMART" id="SM00965"/>
    </source>
</evidence>
<dbReference type="InterPro" id="IPR036942">
    <property type="entry name" value="Beta-barrel_TonB_sf"/>
</dbReference>
<evidence type="ECO:0000256" key="2">
    <source>
        <dbReference type="ARBA" id="ARBA00022448"/>
    </source>
</evidence>
<keyword evidence="6 8" id="KW-0472">Membrane</keyword>
<keyword evidence="12" id="KW-1185">Reference proteome</keyword>
<dbReference type="PROSITE" id="PS52016">
    <property type="entry name" value="TONB_DEPENDENT_REC_3"/>
    <property type="match status" value="1"/>
</dbReference>
<dbReference type="InterPro" id="IPR011662">
    <property type="entry name" value="Secretin/TonB_short_N"/>
</dbReference>
<evidence type="ECO:0000256" key="8">
    <source>
        <dbReference type="PROSITE-ProRule" id="PRU01360"/>
    </source>
</evidence>
<dbReference type="Gene3D" id="2.60.40.1120">
    <property type="entry name" value="Carboxypeptidase-like, regulatory domain"/>
    <property type="match status" value="1"/>
</dbReference>
<dbReference type="Gene3D" id="2.170.130.10">
    <property type="entry name" value="TonB-dependent receptor, plug domain"/>
    <property type="match status" value="1"/>
</dbReference>
<evidence type="ECO:0000313" key="11">
    <source>
        <dbReference type="EMBL" id="QIA08918.1"/>
    </source>
</evidence>
<keyword evidence="3 8" id="KW-1134">Transmembrane beta strand</keyword>
<dbReference type="InterPro" id="IPR023997">
    <property type="entry name" value="TonB-dep_OMP_SusC/RagA_CS"/>
</dbReference>
<feature type="domain" description="Secretin/TonB short N-terminal" evidence="10">
    <location>
        <begin position="49"/>
        <end position="100"/>
    </location>
</feature>
<comment type="similarity">
    <text evidence="8">Belongs to the TonB-dependent receptor family.</text>
</comment>
<proteinExistence type="inferred from homology"/>
<dbReference type="Pfam" id="PF07715">
    <property type="entry name" value="Plug"/>
    <property type="match status" value="1"/>
</dbReference>
<dbReference type="Proteomes" id="UP000474630">
    <property type="component" value="Chromosome"/>
</dbReference>
<keyword evidence="4 8" id="KW-0812">Transmembrane</keyword>
<accession>A0A6C0RE21</accession>
<name>A0A6C0RE21_9BACT</name>